<feature type="region of interest" description="Disordered" evidence="1">
    <location>
        <begin position="234"/>
        <end position="278"/>
    </location>
</feature>
<name>A0ABU6CRA6_9ACTN</name>
<organism evidence="2 3">
    <name type="scientific">Streptomyces kunmingensis</name>
    <dbReference type="NCBI Taxonomy" id="68225"/>
    <lineage>
        <taxon>Bacteria</taxon>
        <taxon>Bacillati</taxon>
        <taxon>Actinomycetota</taxon>
        <taxon>Actinomycetes</taxon>
        <taxon>Kitasatosporales</taxon>
        <taxon>Streptomycetaceae</taxon>
        <taxon>Streptomyces</taxon>
    </lineage>
</organism>
<dbReference type="InterPro" id="IPR006311">
    <property type="entry name" value="TAT_signal"/>
</dbReference>
<feature type="compositionally biased region" description="Low complexity" evidence="1">
    <location>
        <begin position="237"/>
        <end position="249"/>
    </location>
</feature>
<accession>A0ABU6CRA6</accession>
<protein>
    <submittedName>
        <fullName evidence="2">Uncharacterized protein</fullName>
    </submittedName>
</protein>
<feature type="compositionally biased region" description="Pro residues" evidence="1">
    <location>
        <begin position="175"/>
        <end position="189"/>
    </location>
</feature>
<sequence length="318" mass="32006">MTTPTVPAAPAERLPRPAARRHALQLALLLGGLIGLGFLCGGQAHADDASGTLGPLHVAPHHTVPHHTVPHHTALREAAGGSVQDVRTVHDRVSGDIRAEVVDPVREKVVRPVLETVGQVTEPVGGLTGRVVGGIAAATPRPLPDGPPALPELPGLPGLPELPELPGVPGHSGPVPAPAPAPPAEPAPTAPVATQPVHGPAAEHEKHQASRPSAARVAGPKAYDSAWLGDVQRNGAHHASAARHTAAPQPAAPGAPPRPDGALVANTSAGDGNSTRHGEVHAAAFGSRVPVLLPPGAFASGVAAPVADRYRGIPEFPG</sequence>
<evidence type="ECO:0000256" key="1">
    <source>
        <dbReference type="SAM" id="MobiDB-lite"/>
    </source>
</evidence>
<feature type="region of interest" description="Disordered" evidence="1">
    <location>
        <begin position="138"/>
        <end position="218"/>
    </location>
</feature>
<feature type="compositionally biased region" description="Pro residues" evidence="1">
    <location>
        <begin position="250"/>
        <end position="259"/>
    </location>
</feature>
<reference evidence="2 3" key="1">
    <citation type="submission" date="2022-10" db="EMBL/GenBank/DDBJ databases">
        <authorList>
            <person name="Xie J."/>
            <person name="Shen N."/>
        </authorList>
    </citation>
    <scope>NUCLEOTIDE SEQUENCE [LARGE SCALE GENOMIC DNA]</scope>
    <source>
        <strain evidence="2 3">DSM 41681</strain>
    </source>
</reference>
<evidence type="ECO:0000313" key="3">
    <source>
        <dbReference type="Proteomes" id="UP001352223"/>
    </source>
</evidence>
<dbReference type="Proteomes" id="UP001352223">
    <property type="component" value="Unassembled WGS sequence"/>
</dbReference>
<keyword evidence="3" id="KW-1185">Reference proteome</keyword>
<feature type="compositionally biased region" description="Low complexity" evidence="1">
    <location>
        <begin position="152"/>
        <end position="174"/>
    </location>
</feature>
<proteinExistence type="predicted"/>
<gene>
    <name evidence="2" type="ORF">OKJ48_40500</name>
</gene>
<dbReference type="PROSITE" id="PS51318">
    <property type="entry name" value="TAT"/>
    <property type="match status" value="1"/>
</dbReference>
<feature type="compositionally biased region" description="Pro residues" evidence="1">
    <location>
        <begin position="141"/>
        <end position="151"/>
    </location>
</feature>
<comment type="caution">
    <text evidence="2">The sequence shown here is derived from an EMBL/GenBank/DDBJ whole genome shotgun (WGS) entry which is preliminary data.</text>
</comment>
<evidence type="ECO:0000313" key="2">
    <source>
        <dbReference type="EMBL" id="MEB3966466.1"/>
    </source>
</evidence>
<dbReference type="EMBL" id="JAOZYB010000360">
    <property type="protein sequence ID" value="MEB3966466.1"/>
    <property type="molecule type" value="Genomic_DNA"/>
</dbReference>
<dbReference type="RefSeq" id="WP_324775769.1">
    <property type="nucleotide sequence ID" value="NZ_BAAATS010000025.1"/>
</dbReference>